<evidence type="ECO:0008006" key="4">
    <source>
        <dbReference type="Google" id="ProtNLM"/>
    </source>
</evidence>
<sequence length="62" mass="7032">MKNWDYTVTNILMEYAIYGLGIYGPYVFTALHDVIANLDPGLFGIVCSMLIAFILILLKNFK</sequence>
<evidence type="ECO:0000313" key="2">
    <source>
        <dbReference type="EMBL" id="MFC4403305.1"/>
    </source>
</evidence>
<evidence type="ECO:0000313" key="3">
    <source>
        <dbReference type="Proteomes" id="UP001595882"/>
    </source>
</evidence>
<comment type="caution">
    <text evidence="2">The sequence shown here is derived from an EMBL/GenBank/DDBJ whole genome shotgun (WGS) entry which is preliminary data.</text>
</comment>
<dbReference type="RefSeq" id="WP_390251711.1">
    <property type="nucleotide sequence ID" value="NZ_JBHSDT010000004.1"/>
</dbReference>
<dbReference type="EMBL" id="JBHSDT010000004">
    <property type="protein sequence ID" value="MFC4403305.1"/>
    <property type="molecule type" value="Genomic_DNA"/>
</dbReference>
<dbReference type="Proteomes" id="UP001595882">
    <property type="component" value="Unassembled WGS sequence"/>
</dbReference>
<gene>
    <name evidence="2" type="ORF">ACFOY7_09465</name>
</gene>
<organism evidence="2 3">
    <name type="scientific">Gracilibacillus xinjiangensis</name>
    <dbReference type="NCBI Taxonomy" id="1193282"/>
    <lineage>
        <taxon>Bacteria</taxon>
        <taxon>Bacillati</taxon>
        <taxon>Bacillota</taxon>
        <taxon>Bacilli</taxon>
        <taxon>Bacillales</taxon>
        <taxon>Bacillaceae</taxon>
        <taxon>Gracilibacillus</taxon>
    </lineage>
</organism>
<evidence type="ECO:0000256" key="1">
    <source>
        <dbReference type="SAM" id="Phobius"/>
    </source>
</evidence>
<accession>A0ABV8WU65</accession>
<protein>
    <recommendedName>
        <fullName evidence="4">AtpZ/AtpI family protein</fullName>
    </recommendedName>
</protein>
<feature type="transmembrane region" description="Helical" evidence="1">
    <location>
        <begin position="41"/>
        <end position="58"/>
    </location>
</feature>
<keyword evidence="3" id="KW-1185">Reference proteome</keyword>
<keyword evidence="1" id="KW-0812">Transmembrane</keyword>
<reference evidence="3" key="1">
    <citation type="journal article" date="2019" name="Int. J. Syst. Evol. Microbiol.">
        <title>The Global Catalogue of Microorganisms (GCM) 10K type strain sequencing project: providing services to taxonomists for standard genome sequencing and annotation.</title>
        <authorList>
            <consortium name="The Broad Institute Genomics Platform"/>
            <consortium name="The Broad Institute Genome Sequencing Center for Infectious Disease"/>
            <person name="Wu L."/>
            <person name="Ma J."/>
        </authorList>
    </citation>
    <scope>NUCLEOTIDE SEQUENCE [LARGE SCALE GENOMIC DNA]</scope>
    <source>
        <strain evidence="3">CCUG 37865</strain>
    </source>
</reference>
<name>A0ABV8WU65_9BACI</name>
<keyword evidence="1" id="KW-1133">Transmembrane helix</keyword>
<keyword evidence="1" id="KW-0472">Membrane</keyword>
<proteinExistence type="predicted"/>
<feature type="transmembrane region" description="Helical" evidence="1">
    <location>
        <begin position="12"/>
        <end position="35"/>
    </location>
</feature>